<evidence type="ECO:0008006" key="4">
    <source>
        <dbReference type="Google" id="ProtNLM"/>
    </source>
</evidence>
<sequence>MLTRRSFIASAAGAAAAAVSVGTGIAFADPAAPIAGPGLRTFINGTAVDHAKIVEWERRRLSVVAARLRKDYVGLLTGELDSLLARFETVVGVNDLAAARATLAQARVVIGPDGLRELLAGELVASEAAARTAIAASGGRWQYAITEIASDRGTAQGFLDWFDRARVNDDRAVWTDACPDHYIIATLPDGRQEVIEVTGGAMLASQFFVDYTDTAGVMVPADPAYPLTAAGVASLTDGFVIGGVRHQFRDEPGGGFRSQLKVAFPASLLGLYIAEHQWHLGVEFGNWIAAYLR</sequence>
<reference evidence="2 3" key="1">
    <citation type="submission" date="2019-07" db="EMBL/GenBank/DDBJ databases">
        <title>Genomic Encyclopedia of Type Strains, Phase IV (KMG-IV): sequencing the most valuable type-strain genomes for metagenomic binning, comparative biology and taxonomic classification.</title>
        <authorList>
            <person name="Goeker M."/>
        </authorList>
    </citation>
    <scope>NUCLEOTIDE SEQUENCE [LARGE SCALE GENOMIC DNA]</scope>
    <source>
        <strain evidence="2 3">DSM 44831</strain>
    </source>
</reference>
<evidence type="ECO:0000313" key="2">
    <source>
        <dbReference type="EMBL" id="KAF0845336.1"/>
    </source>
</evidence>
<accession>A0ABQ6YII3</accession>
<evidence type="ECO:0000256" key="1">
    <source>
        <dbReference type="SAM" id="SignalP"/>
    </source>
</evidence>
<feature type="chain" id="PRO_5047165667" description="Secreted protein" evidence="1">
    <location>
        <begin position="29"/>
        <end position="293"/>
    </location>
</feature>
<comment type="caution">
    <text evidence="2">The sequence shown here is derived from an EMBL/GenBank/DDBJ whole genome shotgun (WGS) entry which is preliminary data.</text>
</comment>
<evidence type="ECO:0000313" key="3">
    <source>
        <dbReference type="Proteomes" id="UP000798951"/>
    </source>
</evidence>
<keyword evidence="3" id="KW-1185">Reference proteome</keyword>
<dbReference type="InterPro" id="IPR006311">
    <property type="entry name" value="TAT_signal"/>
</dbReference>
<keyword evidence="1" id="KW-0732">Signal</keyword>
<dbReference type="Proteomes" id="UP000798951">
    <property type="component" value="Unassembled WGS sequence"/>
</dbReference>
<feature type="signal peptide" evidence="1">
    <location>
        <begin position="1"/>
        <end position="28"/>
    </location>
</feature>
<name>A0ABQ6YII3_9NOCA</name>
<protein>
    <recommendedName>
        <fullName evidence="4">Secreted protein</fullName>
    </recommendedName>
</protein>
<dbReference type="EMBL" id="VMSD01000008">
    <property type="protein sequence ID" value="KAF0845336.1"/>
    <property type="molecule type" value="Genomic_DNA"/>
</dbReference>
<dbReference type="RefSeq" id="WP_067986588.1">
    <property type="nucleotide sequence ID" value="NZ_VMSD01000008.1"/>
</dbReference>
<gene>
    <name evidence="2" type="ORF">FNL39_108144</name>
</gene>
<organism evidence="2 3">
    <name type="scientific">Nocardia caishijiensis</name>
    <dbReference type="NCBI Taxonomy" id="184756"/>
    <lineage>
        <taxon>Bacteria</taxon>
        <taxon>Bacillati</taxon>
        <taxon>Actinomycetota</taxon>
        <taxon>Actinomycetes</taxon>
        <taxon>Mycobacteriales</taxon>
        <taxon>Nocardiaceae</taxon>
        <taxon>Nocardia</taxon>
    </lineage>
</organism>
<proteinExistence type="predicted"/>
<dbReference type="PROSITE" id="PS51318">
    <property type="entry name" value="TAT"/>
    <property type="match status" value="1"/>
</dbReference>